<feature type="domain" description="Primosomal protein N' 3' DNA-binding" evidence="10">
    <location>
        <begin position="52"/>
        <end position="151"/>
    </location>
</feature>
<dbReference type="Gene3D" id="3.40.1440.60">
    <property type="entry name" value="PriA, 3(prime) DNA-binding domain"/>
    <property type="match status" value="1"/>
</dbReference>
<evidence type="ECO:0000313" key="12">
    <source>
        <dbReference type="Proteomes" id="UP000800981"/>
    </source>
</evidence>
<sequence>MSALSVPAARTGRVIATGVEPPHEQLALVREQVRRARPRPVDPPAADRPVARVAVDVALAHLDRAFDYVVTEPQSAAAVPGARVRVRFAGRDVDGFVLERVDSSEHSGRLERIRRVVSPEPVLAPDVARLARAVADRYAGTLADVLRLAVPPRHAAVEAEGVGAEGVGAQGVGADGVNADGVNADGVDADGVDAADAAAGAGEAAGVGAEHVAPEQAIPADAFGVGPDAVRDAAAGSVVALPPVPEPGPWSRYVDGPSYLAAVAAGGAPRAVWAARPGDDWPQEIAVAVQAALAGGRGALVVVPDARDVARVDAALAEMLGPGRHVSLTAALGPAERYRRFLALRRGRAQAVVGTRAAAFAPVRRLGLVVCWDDGDESLAEQRAPYPHAREVCLLRAAHGDSPGPADAVPAPALLLGGRTVTAEGMQLVESGWARALAAPRAEVRAAAPRVRTAADGPRADDPLAAAARIPSSAWRAASAALERGPVLVQVPRVGYVPALACSRCRTPARCLHCSGPLALRAGGSVPACRWCGRGGPGWRCAECGADRPRAIVVGAARTAEELGRAFPRARVRQSSGDKPLLRVADRPALVVATPGAEPVADGGYAAALLLDPVALLARPDLRAEEEALRRWTAAAALVRPAAEGGEVVLCGDPGLPGVQALVRWDPFGAAAAQLAERAPLGLPPVARVATVTGPLAAVATVLADVRRTLDGAGVTGVDLGVPVEAELTRRPAGRAGPPPADEPPVARAVVRAPRAAGAALASALATAQALRSARRDSEPVRVRVDPLDLG</sequence>
<dbReference type="PANTHER" id="PTHR30580:SF0">
    <property type="entry name" value="PRIMOSOMAL PROTEIN N"/>
    <property type="match status" value="1"/>
</dbReference>
<comment type="subunit">
    <text evidence="8">Component of the replication restart primosome.</text>
</comment>
<keyword evidence="3 8" id="KW-0479">Metal-binding</keyword>
<dbReference type="InterPro" id="IPR042115">
    <property type="entry name" value="PriA_3primeBD_sf"/>
</dbReference>
<dbReference type="Proteomes" id="UP000800981">
    <property type="component" value="Unassembled WGS sequence"/>
</dbReference>
<dbReference type="InterPro" id="IPR041222">
    <property type="entry name" value="PriA_3primeBD"/>
</dbReference>
<feature type="binding site" evidence="8">
    <location>
        <position position="514"/>
    </location>
    <ligand>
        <name>Zn(2+)</name>
        <dbReference type="ChEBI" id="CHEBI:29105"/>
        <label>2</label>
    </ligand>
</feature>
<evidence type="ECO:0000256" key="8">
    <source>
        <dbReference type="HAMAP-Rule" id="MF_00983"/>
    </source>
</evidence>
<feature type="binding site" evidence="8">
    <location>
        <position position="532"/>
    </location>
    <ligand>
        <name>Zn(2+)</name>
        <dbReference type="ChEBI" id="CHEBI:29105"/>
        <label>2</label>
    </ligand>
</feature>
<evidence type="ECO:0000256" key="6">
    <source>
        <dbReference type="ARBA" id="ARBA00022840"/>
    </source>
</evidence>
<keyword evidence="7 8" id="KW-0238">DNA-binding</keyword>
<comment type="similarity">
    <text evidence="8">Belongs to the helicase family. PriA subfamily.</text>
</comment>
<evidence type="ECO:0000256" key="9">
    <source>
        <dbReference type="SAM" id="MobiDB-lite"/>
    </source>
</evidence>
<comment type="caution">
    <text evidence="8">As this protein does not have any detectable helicase domains, it probably does not have helicase activity.</text>
</comment>
<evidence type="ECO:0000259" key="10">
    <source>
        <dbReference type="Pfam" id="PF17764"/>
    </source>
</evidence>
<keyword evidence="6 8" id="KW-0067">ATP-binding</keyword>
<name>A0ABX0GT38_9ACTN</name>
<feature type="binding site" evidence="8">
    <location>
        <position position="511"/>
    </location>
    <ligand>
        <name>Zn(2+)</name>
        <dbReference type="ChEBI" id="CHEBI:29105"/>
        <label>2</label>
    </ligand>
</feature>
<feature type="binding site" evidence="8">
    <location>
        <position position="505"/>
    </location>
    <ligand>
        <name>Zn(2+)</name>
        <dbReference type="ChEBI" id="CHEBI:29105"/>
        <label>1</label>
    </ligand>
</feature>
<keyword evidence="1 8" id="KW-0639">Primosome</keyword>
<evidence type="ECO:0000313" key="11">
    <source>
        <dbReference type="EMBL" id="NHC14037.1"/>
    </source>
</evidence>
<comment type="function">
    <text evidence="8">Initiates the restart of stalled replication forks, which reloads the replicative helicase on sites other than the origin of replication. Recognizes and binds to abandoned replication forks and remodels them to uncover a helicase loading site. Promotes assembly of the primosome at these replication forks.</text>
</comment>
<accession>A0ABX0GT38</accession>
<dbReference type="PANTHER" id="PTHR30580">
    <property type="entry name" value="PRIMOSOMAL PROTEIN N"/>
    <property type="match status" value="1"/>
</dbReference>
<evidence type="ECO:0000256" key="5">
    <source>
        <dbReference type="ARBA" id="ARBA00022833"/>
    </source>
</evidence>
<feature type="binding site" evidence="8">
    <location>
        <position position="541"/>
    </location>
    <ligand>
        <name>Zn(2+)</name>
        <dbReference type="ChEBI" id="CHEBI:29105"/>
        <label>1</label>
    </ligand>
</feature>
<gene>
    <name evidence="8" type="primary">priA</name>
    <name evidence="11" type="ORF">G9H71_09615</name>
</gene>
<dbReference type="SUPFAM" id="SSF52540">
    <property type="entry name" value="P-loop containing nucleoside triphosphate hydrolases"/>
    <property type="match status" value="1"/>
</dbReference>
<dbReference type="Gene3D" id="3.40.50.300">
    <property type="entry name" value="P-loop containing nucleotide triphosphate hydrolases"/>
    <property type="match status" value="1"/>
</dbReference>
<evidence type="ECO:0000256" key="4">
    <source>
        <dbReference type="ARBA" id="ARBA00022741"/>
    </source>
</evidence>
<dbReference type="Pfam" id="PF17764">
    <property type="entry name" value="PriA_3primeBD"/>
    <property type="match status" value="1"/>
</dbReference>
<organism evidence="11 12">
    <name type="scientific">Motilibacter deserti</name>
    <dbReference type="NCBI Taxonomy" id="2714956"/>
    <lineage>
        <taxon>Bacteria</taxon>
        <taxon>Bacillati</taxon>
        <taxon>Actinomycetota</taxon>
        <taxon>Actinomycetes</taxon>
        <taxon>Motilibacterales</taxon>
        <taxon>Motilibacteraceae</taxon>
        <taxon>Motilibacter</taxon>
    </lineage>
</organism>
<comment type="caution">
    <text evidence="11">The sequence shown here is derived from an EMBL/GenBank/DDBJ whole genome shotgun (WGS) entry which is preliminary data.</text>
</comment>
<protein>
    <recommendedName>
        <fullName evidence="8">Probable replication restart protein PriA</fullName>
    </recommendedName>
    <alternativeName>
        <fullName evidence="8">Putative ATP-dependent DNA helicase PriA</fullName>
    </alternativeName>
</protein>
<dbReference type="EMBL" id="JAANNP010000003">
    <property type="protein sequence ID" value="NHC14037.1"/>
    <property type="molecule type" value="Genomic_DNA"/>
</dbReference>
<dbReference type="InterPro" id="IPR005259">
    <property type="entry name" value="PriA"/>
</dbReference>
<feature type="compositionally biased region" description="Basic and acidic residues" evidence="9">
    <location>
        <begin position="774"/>
        <end position="791"/>
    </location>
</feature>
<dbReference type="HAMAP" id="MF_00983">
    <property type="entry name" value="PriA"/>
    <property type="match status" value="1"/>
</dbReference>
<keyword evidence="5 8" id="KW-0862">Zinc</keyword>
<feature type="region of interest" description="Disordered" evidence="9">
    <location>
        <begin position="772"/>
        <end position="791"/>
    </location>
</feature>
<comment type="cofactor">
    <cofactor evidence="8">
        <name>Zn(2+)</name>
        <dbReference type="ChEBI" id="CHEBI:29105"/>
    </cofactor>
    <text evidence="8">Binds 2 zinc ions per subunit.</text>
</comment>
<evidence type="ECO:0000256" key="1">
    <source>
        <dbReference type="ARBA" id="ARBA00022515"/>
    </source>
</evidence>
<feature type="binding site" evidence="8">
    <location>
        <position position="502"/>
    </location>
    <ligand>
        <name>Zn(2+)</name>
        <dbReference type="ChEBI" id="CHEBI:29105"/>
        <label>1</label>
    </ligand>
</feature>
<feature type="binding site" evidence="8">
    <location>
        <position position="544"/>
    </location>
    <ligand>
        <name>Zn(2+)</name>
        <dbReference type="ChEBI" id="CHEBI:29105"/>
        <label>1</label>
    </ligand>
</feature>
<evidence type="ECO:0000256" key="2">
    <source>
        <dbReference type="ARBA" id="ARBA00022705"/>
    </source>
</evidence>
<feature type="binding site" evidence="8">
    <location>
        <position position="529"/>
    </location>
    <ligand>
        <name>Zn(2+)</name>
        <dbReference type="ChEBI" id="CHEBI:29105"/>
        <label>2</label>
    </ligand>
</feature>
<reference evidence="11 12" key="1">
    <citation type="submission" date="2020-03" db="EMBL/GenBank/DDBJ databases">
        <title>Two novel Motilibacter sp.</title>
        <authorList>
            <person name="Liu S."/>
        </authorList>
    </citation>
    <scope>NUCLEOTIDE SEQUENCE [LARGE SCALE GENOMIC DNA]</scope>
    <source>
        <strain evidence="11 12">E257</strain>
    </source>
</reference>
<dbReference type="InterPro" id="IPR027417">
    <property type="entry name" value="P-loop_NTPase"/>
</dbReference>
<keyword evidence="2 8" id="KW-0235">DNA replication</keyword>
<evidence type="ECO:0000256" key="3">
    <source>
        <dbReference type="ARBA" id="ARBA00022723"/>
    </source>
</evidence>
<keyword evidence="12" id="KW-1185">Reference proteome</keyword>
<evidence type="ECO:0000256" key="7">
    <source>
        <dbReference type="ARBA" id="ARBA00023125"/>
    </source>
</evidence>
<keyword evidence="4 8" id="KW-0547">Nucleotide-binding</keyword>
<proteinExistence type="inferred from homology"/>